<evidence type="ECO:0008006" key="3">
    <source>
        <dbReference type="Google" id="ProtNLM"/>
    </source>
</evidence>
<organism evidence="1 2">
    <name type="scientific">Sphagnurus paluster</name>
    <dbReference type="NCBI Taxonomy" id="117069"/>
    <lineage>
        <taxon>Eukaryota</taxon>
        <taxon>Fungi</taxon>
        <taxon>Dikarya</taxon>
        <taxon>Basidiomycota</taxon>
        <taxon>Agaricomycotina</taxon>
        <taxon>Agaricomycetes</taxon>
        <taxon>Agaricomycetidae</taxon>
        <taxon>Agaricales</taxon>
        <taxon>Tricholomatineae</taxon>
        <taxon>Lyophyllaceae</taxon>
        <taxon>Sphagnurus</taxon>
    </lineage>
</organism>
<evidence type="ECO:0000313" key="2">
    <source>
        <dbReference type="Proteomes" id="UP000717328"/>
    </source>
</evidence>
<protein>
    <recommendedName>
        <fullName evidence="3">F-box domain-containing protein</fullName>
    </recommendedName>
</protein>
<evidence type="ECO:0000313" key="1">
    <source>
        <dbReference type="EMBL" id="KAG5653552.1"/>
    </source>
</evidence>
<gene>
    <name evidence="1" type="ORF">H0H81_012361</name>
</gene>
<dbReference type="AlphaFoldDB" id="A0A9P7GMU7"/>
<name>A0A9P7GMU7_9AGAR</name>
<reference evidence="1" key="1">
    <citation type="submission" date="2021-02" db="EMBL/GenBank/DDBJ databases">
        <authorList>
            <person name="Nieuwenhuis M."/>
            <person name="Van De Peppel L.J.J."/>
        </authorList>
    </citation>
    <scope>NUCLEOTIDE SEQUENCE</scope>
    <source>
        <strain evidence="1">D49</strain>
    </source>
</reference>
<dbReference type="OrthoDB" id="2786563at2759"/>
<sequence>MASQQLPDEIIKEIVAPALQVSDHAFINTEKISPFATYTESTSAILLVCKGWLRVSTPLLYNVVVLRSTAQTRALARALTANPLLGSFIRKLRLEGGFGQPVETIVRLGPNITELCITLEIYSSDHTVGLCRALPMMDLKRLIICDAAYDNIYKNQQLSNLYRALSICVKTWKSLTVVDLPYVGHDHGARINHISQIMAEAPYVKTLNLRHPQRSKHLIESLAKCPSLEVIRVIPQGTDEITAMNETRRFALKLGKEQDRLSNLLRVEYPETR</sequence>
<dbReference type="SUPFAM" id="SSF52047">
    <property type="entry name" value="RNI-like"/>
    <property type="match status" value="1"/>
</dbReference>
<proteinExistence type="predicted"/>
<dbReference type="Proteomes" id="UP000717328">
    <property type="component" value="Unassembled WGS sequence"/>
</dbReference>
<comment type="caution">
    <text evidence="1">The sequence shown here is derived from an EMBL/GenBank/DDBJ whole genome shotgun (WGS) entry which is preliminary data.</text>
</comment>
<accession>A0A9P7GMU7</accession>
<dbReference type="EMBL" id="JABCKI010000046">
    <property type="protein sequence ID" value="KAG5653552.1"/>
    <property type="molecule type" value="Genomic_DNA"/>
</dbReference>
<reference evidence="1" key="2">
    <citation type="submission" date="2021-10" db="EMBL/GenBank/DDBJ databases">
        <title>Phylogenomics reveals ancestral predisposition of the termite-cultivated fungus Termitomyces towards a domesticated lifestyle.</title>
        <authorList>
            <person name="Auxier B."/>
            <person name="Grum-Grzhimaylo A."/>
            <person name="Cardenas M.E."/>
            <person name="Lodge J.D."/>
            <person name="Laessoe T."/>
            <person name="Pedersen O."/>
            <person name="Smith M.E."/>
            <person name="Kuyper T.W."/>
            <person name="Franco-Molano E.A."/>
            <person name="Baroni T.J."/>
            <person name="Aanen D.K."/>
        </authorList>
    </citation>
    <scope>NUCLEOTIDE SEQUENCE</scope>
    <source>
        <strain evidence="1">D49</strain>
    </source>
</reference>
<keyword evidence="2" id="KW-1185">Reference proteome</keyword>